<dbReference type="PROSITE" id="PS50093">
    <property type="entry name" value="PKD"/>
    <property type="match status" value="1"/>
</dbReference>
<evidence type="ECO:0000313" key="2">
    <source>
        <dbReference type="EMBL" id="SEH05421.1"/>
    </source>
</evidence>
<keyword evidence="3" id="KW-1185">Reference proteome</keyword>
<feature type="domain" description="PKD" evidence="1">
    <location>
        <begin position="42"/>
        <end position="62"/>
    </location>
</feature>
<dbReference type="SUPFAM" id="SSF49299">
    <property type="entry name" value="PKD domain"/>
    <property type="match status" value="1"/>
</dbReference>
<sequence length="183" mass="20881">MACEDSVALELFYQPEAVAAFDFYETNNTVVFVNQSENSWDFVWDFGDSTAQTTDENPVHDYVVLNENVWYTVTLTAANQCMVDTIMVDILAFDIEELEGESLISIFPNPSNGIFSLNGKFPANEDFTLQIFNAYGQEIQSNRFNSFEGRINQNFDLSRFEAGIYFIQLQGKSQRQIVKVLID</sequence>
<dbReference type="EMBL" id="FMSV02000240">
    <property type="protein sequence ID" value="SEH05421.1"/>
    <property type="molecule type" value="Genomic_DNA"/>
</dbReference>
<reference evidence="2 3" key="1">
    <citation type="submission" date="2016-10" db="EMBL/GenBank/DDBJ databases">
        <authorList>
            <person name="de Groot N.N."/>
        </authorList>
    </citation>
    <scope>NUCLEOTIDE SEQUENCE [LARGE SCALE GENOMIC DNA]</scope>
    <source>
        <strain evidence="2">MBHS1</strain>
    </source>
</reference>
<protein>
    <recommendedName>
        <fullName evidence="1">PKD domain-containing protein</fullName>
    </recommendedName>
</protein>
<dbReference type="Pfam" id="PF18962">
    <property type="entry name" value="Por_Secre_tail"/>
    <property type="match status" value="1"/>
</dbReference>
<dbReference type="Gene3D" id="2.60.40.10">
    <property type="entry name" value="Immunoglobulins"/>
    <property type="match status" value="1"/>
</dbReference>
<dbReference type="NCBIfam" id="TIGR04183">
    <property type="entry name" value="Por_Secre_tail"/>
    <property type="match status" value="1"/>
</dbReference>
<dbReference type="Proteomes" id="UP000236724">
    <property type="component" value="Unassembled WGS sequence"/>
</dbReference>
<gene>
    <name evidence="2" type="ORF">MBHS_01274</name>
</gene>
<dbReference type="CDD" id="cd00146">
    <property type="entry name" value="PKD"/>
    <property type="match status" value="1"/>
</dbReference>
<accession>A0A1H6F7Q1</accession>
<dbReference type="InterPro" id="IPR013783">
    <property type="entry name" value="Ig-like_fold"/>
</dbReference>
<dbReference type="InterPro" id="IPR035986">
    <property type="entry name" value="PKD_dom_sf"/>
</dbReference>
<evidence type="ECO:0000259" key="1">
    <source>
        <dbReference type="PROSITE" id="PS50093"/>
    </source>
</evidence>
<organism evidence="2 3">
    <name type="scientific">Candidatus Venteria ishoeyi</name>
    <dbReference type="NCBI Taxonomy" id="1899563"/>
    <lineage>
        <taxon>Bacteria</taxon>
        <taxon>Pseudomonadati</taxon>
        <taxon>Pseudomonadota</taxon>
        <taxon>Gammaproteobacteria</taxon>
        <taxon>Thiotrichales</taxon>
        <taxon>Thiotrichaceae</taxon>
        <taxon>Venteria</taxon>
    </lineage>
</organism>
<dbReference type="AlphaFoldDB" id="A0A1H6F7Q1"/>
<evidence type="ECO:0000313" key="3">
    <source>
        <dbReference type="Proteomes" id="UP000236724"/>
    </source>
</evidence>
<name>A0A1H6F7Q1_9GAMM</name>
<dbReference type="InterPro" id="IPR026444">
    <property type="entry name" value="Secre_tail"/>
</dbReference>
<dbReference type="InterPro" id="IPR000601">
    <property type="entry name" value="PKD_dom"/>
</dbReference>
<proteinExistence type="predicted"/>